<name>T1I4U2_RHOPR</name>
<evidence type="ECO:0000256" key="7">
    <source>
        <dbReference type="ARBA" id="ARBA00022884"/>
    </source>
</evidence>
<evidence type="ECO:0000313" key="13">
    <source>
        <dbReference type="EnsemblMetazoa" id="RPRC011311-PA"/>
    </source>
</evidence>
<dbReference type="STRING" id="13249.T1I4U2"/>
<keyword evidence="14" id="KW-1185">Reference proteome</keyword>
<dbReference type="GO" id="GO:0006408">
    <property type="term" value="P:snRNA export from nucleus"/>
    <property type="evidence" value="ECO:0007669"/>
    <property type="project" value="InterPro"/>
</dbReference>
<dbReference type="InterPro" id="IPR019385">
    <property type="entry name" value="PHAX_RNA-binding_domain"/>
</dbReference>
<reference evidence="13" key="1">
    <citation type="submission" date="2015-05" db="UniProtKB">
        <authorList>
            <consortium name="EnsemblMetazoa"/>
        </authorList>
    </citation>
    <scope>IDENTIFICATION</scope>
</reference>
<dbReference type="InterPro" id="IPR038092">
    <property type="entry name" value="PHAX_RNA-binding_sf"/>
</dbReference>
<evidence type="ECO:0000259" key="12">
    <source>
        <dbReference type="Pfam" id="PF10258"/>
    </source>
</evidence>
<proteinExistence type="inferred from homology"/>
<dbReference type="FunCoup" id="T1I4U2">
    <property type="interactions" value="1029"/>
</dbReference>
<comment type="similarity">
    <text evidence="3">Belongs to the PHAX family.</text>
</comment>
<dbReference type="InParanoid" id="T1I4U2"/>
<sequence>MEMNILKPKKFKTFVEDCLMDMQLEEGELSDSSEEGDINPYIPLERPLLHFEPVCNNGDENPAMDEEVTSSSQVQPPGLLDSDSETDADDNHSKRLKLSAPAKSKYNIWNKDPDGDLTDFLNQVGMDDKSAFDDHRNVENYPLPFKTSYKPNSNFQTKKRKLPKRRKCAQEPREDLKKLTRNLDLLEVNEDSAIEEVAEDITKKLQECNQELILRIVIVLGKDKAIQLYEKTRVIEKLGGMLIANGARKRTSGGVFIFLVRTDKDLSEDKLKAIFEKDLEQTKNIRKTMDKTRKKRKGKHLKRSKNKESPSELSNPPPSPNLPELSERKDVFTELASLDQQKEITGEMHRNEDDGLISYEDLDFPELV</sequence>
<dbReference type="OMA" id="KVWCTQV"/>
<dbReference type="VEuPathDB" id="VectorBase:RPRC011311"/>
<evidence type="ECO:0000256" key="10">
    <source>
        <dbReference type="ARBA" id="ARBA00030834"/>
    </source>
</evidence>
<evidence type="ECO:0000256" key="9">
    <source>
        <dbReference type="ARBA" id="ARBA00023242"/>
    </source>
</evidence>
<evidence type="ECO:0000256" key="11">
    <source>
        <dbReference type="SAM" id="MobiDB-lite"/>
    </source>
</evidence>
<keyword evidence="6" id="KW-0963">Cytoplasm</keyword>
<feature type="region of interest" description="Disordered" evidence="11">
    <location>
        <begin position="52"/>
        <end position="97"/>
    </location>
</feature>
<protein>
    <recommendedName>
        <fullName evidence="4">Phosphorylated adapter RNA export protein</fullName>
    </recommendedName>
    <alternativeName>
        <fullName evidence="10">RNA U small nuclear RNA export adapter protein</fullName>
    </alternativeName>
</protein>
<evidence type="ECO:0000256" key="3">
    <source>
        <dbReference type="ARBA" id="ARBA00006094"/>
    </source>
</evidence>
<dbReference type="PANTHER" id="PTHR13135">
    <property type="entry name" value="CYTOSOLIC RESINIFERATOXIN BINDING PROTEIN RBP-26"/>
    <property type="match status" value="1"/>
</dbReference>
<dbReference type="eggNOG" id="KOG3948">
    <property type="taxonomic scope" value="Eukaryota"/>
</dbReference>
<keyword evidence="8" id="KW-0653">Protein transport</keyword>
<evidence type="ECO:0000256" key="8">
    <source>
        <dbReference type="ARBA" id="ARBA00022927"/>
    </source>
</evidence>
<keyword evidence="7" id="KW-0694">RNA-binding</keyword>
<evidence type="ECO:0000256" key="1">
    <source>
        <dbReference type="ARBA" id="ARBA00004123"/>
    </source>
</evidence>
<dbReference type="GO" id="GO:0003723">
    <property type="term" value="F:RNA binding"/>
    <property type="evidence" value="ECO:0007669"/>
    <property type="project" value="UniProtKB-KW"/>
</dbReference>
<feature type="compositionally biased region" description="Basic and acidic residues" evidence="11">
    <location>
        <begin position="340"/>
        <end position="353"/>
    </location>
</feature>
<dbReference type="GO" id="GO:0005737">
    <property type="term" value="C:cytoplasm"/>
    <property type="evidence" value="ECO:0007669"/>
    <property type="project" value="UniProtKB-SubCell"/>
</dbReference>
<dbReference type="Proteomes" id="UP000015103">
    <property type="component" value="Unassembled WGS sequence"/>
</dbReference>
<dbReference type="PANTHER" id="PTHR13135:SF0">
    <property type="entry name" value="PHOSPHORYLATED ADAPTER RNA EXPORT PROTEIN"/>
    <property type="match status" value="1"/>
</dbReference>
<dbReference type="Gene3D" id="1.10.10.1440">
    <property type="entry name" value="PHAX RNA-binding domain"/>
    <property type="match status" value="1"/>
</dbReference>
<dbReference type="AlphaFoldDB" id="T1I4U2"/>
<dbReference type="FunFam" id="1.10.10.1440:FF:000001">
    <property type="entry name" value="phosphorylated adapter RNA export protein-like"/>
    <property type="match status" value="1"/>
</dbReference>
<feature type="domain" description="Phosphorylated adapter RNA export protein RNA-binding" evidence="12">
    <location>
        <begin position="197"/>
        <end position="278"/>
    </location>
</feature>
<evidence type="ECO:0000313" key="14">
    <source>
        <dbReference type="Proteomes" id="UP000015103"/>
    </source>
</evidence>
<organism evidence="13 14">
    <name type="scientific">Rhodnius prolixus</name>
    <name type="common">Triatomid bug</name>
    <dbReference type="NCBI Taxonomy" id="13249"/>
    <lineage>
        <taxon>Eukaryota</taxon>
        <taxon>Metazoa</taxon>
        <taxon>Ecdysozoa</taxon>
        <taxon>Arthropoda</taxon>
        <taxon>Hexapoda</taxon>
        <taxon>Insecta</taxon>
        <taxon>Pterygota</taxon>
        <taxon>Neoptera</taxon>
        <taxon>Paraneoptera</taxon>
        <taxon>Hemiptera</taxon>
        <taxon>Heteroptera</taxon>
        <taxon>Panheteroptera</taxon>
        <taxon>Cimicomorpha</taxon>
        <taxon>Reduviidae</taxon>
        <taxon>Triatominae</taxon>
        <taxon>Rhodnius</taxon>
    </lineage>
</organism>
<dbReference type="EnsemblMetazoa" id="RPRC011311-RA">
    <property type="protein sequence ID" value="RPRC011311-PA"/>
    <property type="gene ID" value="RPRC011311"/>
</dbReference>
<dbReference type="EMBL" id="ACPB03006985">
    <property type="status" value="NOT_ANNOTATED_CDS"/>
    <property type="molecule type" value="Genomic_DNA"/>
</dbReference>
<evidence type="ECO:0000256" key="4">
    <source>
        <dbReference type="ARBA" id="ARBA00016856"/>
    </source>
</evidence>
<keyword evidence="5" id="KW-0813">Transport</keyword>
<evidence type="ECO:0000256" key="5">
    <source>
        <dbReference type="ARBA" id="ARBA00022448"/>
    </source>
</evidence>
<accession>T1I4U2</accession>
<dbReference type="GO" id="GO:0005634">
    <property type="term" value="C:nucleus"/>
    <property type="evidence" value="ECO:0007669"/>
    <property type="project" value="UniProtKB-SubCell"/>
</dbReference>
<feature type="region of interest" description="Disordered" evidence="11">
    <location>
        <begin position="285"/>
        <end position="368"/>
    </location>
</feature>
<evidence type="ECO:0000256" key="2">
    <source>
        <dbReference type="ARBA" id="ARBA00004496"/>
    </source>
</evidence>
<dbReference type="Pfam" id="PF10258">
    <property type="entry name" value="PHAX_RNA-bd"/>
    <property type="match status" value="1"/>
</dbReference>
<dbReference type="HOGENOM" id="CLU_048946_0_0_1"/>
<dbReference type="InterPro" id="IPR039047">
    <property type="entry name" value="PHAX"/>
</dbReference>
<dbReference type="GO" id="GO:0015031">
    <property type="term" value="P:protein transport"/>
    <property type="evidence" value="ECO:0007669"/>
    <property type="project" value="UniProtKB-KW"/>
</dbReference>
<feature type="compositionally biased region" description="Basic residues" evidence="11">
    <location>
        <begin position="292"/>
        <end position="305"/>
    </location>
</feature>
<comment type="subcellular location">
    <subcellularLocation>
        <location evidence="2">Cytoplasm</location>
    </subcellularLocation>
    <subcellularLocation>
        <location evidence="1">Nucleus</location>
    </subcellularLocation>
</comment>
<evidence type="ECO:0000256" key="6">
    <source>
        <dbReference type="ARBA" id="ARBA00022490"/>
    </source>
</evidence>
<keyword evidence="9" id="KW-0539">Nucleus</keyword>